<gene>
    <name evidence="3" type="ORF">GJV82_16650</name>
</gene>
<proteinExistence type="predicted"/>
<feature type="region of interest" description="Disordered" evidence="1">
    <location>
        <begin position="207"/>
        <end position="235"/>
    </location>
</feature>
<evidence type="ECO:0008006" key="5">
    <source>
        <dbReference type="Google" id="ProtNLM"/>
    </source>
</evidence>
<feature type="transmembrane region" description="Helical" evidence="2">
    <location>
        <begin position="172"/>
        <end position="193"/>
    </location>
</feature>
<feature type="compositionally biased region" description="Low complexity" evidence="1">
    <location>
        <begin position="207"/>
        <end position="224"/>
    </location>
</feature>
<dbReference type="AlphaFoldDB" id="A0A6N7ZMA1"/>
<name>A0A6N7ZMA1_9MICO</name>
<reference evidence="3 4" key="1">
    <citation type="submission" date="2019-11" db="EMBL/GenBank/DDBJ databases">
        <title>Cellulosimicrobium composti sp. nov. isolated from a compost.</title>
        <authorList>
            <person name="Yang Y."/>
        </authorList>
    </citation>
    <scope>NUCLEOTIDE SEQUENCE [LARGE SCALE GENOMIC DNA]</scope>
    <source>
        <strain evidence="3 4">BIT-GX5</strain>
    </source>
</reference>
<keyword evidence="2" id="KW-1133">Transmembrane helix</keyword>
<dbReference type="EMBL" id="WMKA01000053">
    <property type="protein sequence ID" value="MTG90552.1"/>
    <property type="molecule type" value="Genomic_DNA"/>
</dbReference>
<feature type="compositionally biased region" description="Gly residues" evidence="1">
    <location>
        <begin position="225"/>
        <end position="235"/>
    </location>
</feature>
<dbReference type="Proteomes" id="UP000440668">
    <property type="component" value="Unassembled WGS sequence"/>
</dbReference>
<feature type="transmembrane region" description="Helical" evidence="2">
    <location>
        <begin position="146"/>
        <end position="166"/>
    </location>
</feature>
<evidence type="ECO:0000313" key="3">
    <source>
        <dbReference type="EMBL" id="MTG90552.1"/>
    </source>
</evidence>
<keyword evidence="2" id="KW-0812">Transmembrane</keyword>
<accession>A0A6N7ZMA1</accession>
<organism evidence="3 4">
    <name type="scientific">Cellulosimicrobium composti</name>
    <dbReference type="NCBI Taxonomy" id="2672572"/>
    <lineage>
        <taxon>Bacteria</taxon>
        <taxon>Bacillati</taxon>
        <taxon>Actinomycetota</taxon>
        <taxon>Actinomycetes</taxon>
        <taxon>Micrococcales</taxon>
        <taxon>Promicromonosporaceae</taxon>
        <taxon>Cellulosimicrobium</taxon>
    </lineage>
</organism>
<comment type="caution">
    <text evidence="3">The sequence shown here is derived from an EMBL/GenBank/DDBJ whole genome shotgun (WGS) entry which is preliminary data.</text>
</comment>
<protein>
    <recommendedName>
        <fullName evidence="5">Membrane protein YczE</fullName>
    </recommendedName>
</protein>
<feature type="transmembrane region" description="Helical" evidence="2">
    <location>
        <begin position="46"/>
        <end position="64"/>
    </location>
</feature>
<sequence>MTPARRVTQLLLGLLAYALSMAMLLHAGQGGMPWDVLHQGVVRRTGLPFGVVVGALSVLALLAWIPLRQRLGVGTVANVVVITLTIDPAIALVERAVPDPGVAASVALALGGVVLNGVATAAYLGVRLGPGPRDGLMTGLVARTGWSVRLVRTLIEVVVVAVGWALGGTLGWATVAYALGVGPVVQLTARWFAPRGLVAAPRARASAADAAPPDAPVAAAAGPRPGEGGMPAPGR</sequence>
<dbReference type="PANTHER" id="PTHR40078">
    <property type="entry name" value="INTEGRAL MEMBRANE PROTEIN-RELATED"/>
    <property type="match status" value="1"/>
</dbReference>
<dbReference type="InterPro" id="IPR038750">
    <property type="entry name" value="YczE/YyaS-like"/>
</dbReference>
<evidence type="ECO:0000256" key="2">
    <source>
        <dbReference type="SAM" id="Phobius"/>
    </source>
</evidence>
<feature type="transmembrane region" description="Helical" evidence="2">
    <location>
        <begin position="71"/>
        <end position="90"/>
    </location>
</feature>
<evidence type="ECO:0000313" key="4">
    <source>
        <dbReference type="Proteomes" id="UP000440668"/>
    </source>
</evidence>
<dbReference type="PANTHER" id="PTHR40078:SF1">
    <property type="entry name" value="INTEGRAL MEMBRANE PROTEIN"/>
    <property type="match status" value="1"/>
</dbReference>
<evidence type="ECO:0000256" key="1">
    <source>
        <dbReference type="SAM" id="MobiDB-lite"/>
    </source>
</evidence>
<feature type="transmembrane region" description="Helical" evidence="2">
    <location>
        <begin position="102"/>
        <end position="126"/>
    </location>
</feature>
<keyword evidence="2" id="KW-0472">Membrane</keyword>
<dbReference type="Pfam" id="PF19700">
    <property type="entry name" value="DUF6198"/>
    <property type="match status" value="1"/>
</dbReference>